<evidence type="ECO:0000256" key="7">
    <source>
        <dbReference type="ARBA" id="ARBA00048744"/>
    </source>
</evidence>
<dbReference type="PANTHER" id="PTHR23079">
    <property type="entry name" value="RNA-DEPENDENT RNA POLYMERASE"/>
    <property type="match status" value="1"/>
</dbReference>
<keyword evidence="10" id="KW-0812">Transmembrane</keyword>
<dbReference type="PANTHER" id="PTHR23079:SF55">
    <property type="entry name" value="RNA-DIRECTED RNA POLYMERASE"/>
    <property type="match status" value="1"/>
</dbReference>
<dbReference type="EC" id="2.7.7.48" evidence="8"/>
<keyword evidence="4 8" id="KW-0548">Nucleotidyltransferase</keyword>
<dbReference type="GO" id="GO:0030422">
    <property type="term" value="P:siRNA processing"/>
    <property type="evidence" value="ECO:0007669"/>
    <property type="project" value="TreeGrafter"/>
</dbReference>
<dbReference type="GO" id="GO:0003968">
    <property type="term" value="F:RNA-directed RNA polymerase activity"/>
    <property type="evidence" value="ECO:0007669"/>
    <property type="project" value="UniProtKB-KW"/>
</dbReference>
<comment type="similarity">
    <text evidence="1 8">Belongs to the RdRP family.</text>
</comment>
<reference evidence="13 14" key="1">
    <citation type="journal article" date="2013" name="Proc. Natl. Acad. Sci. U.S.A.">
        <title>Genome of an arbuscular mycorrhizal fungus provides insight into the oldest plant symbiosis.</title>
        <authorList>
            <person name="Tisserant E."/>
            <person name="Malbreil M."/>
            <person name="Kuo A."/>
            <person name="Kohler A."/>
            <person name="Symeonidi A."/>
            <person name="Balestrini R."/>
            <person name="Charron P."/>
            <person name="Duensing N."/>
            <person name="Frei Dit Frey N."/>
            <person name="Gianinazzi-Pearson V."/>
            <person name="Gilbert L.B."/>
            <person name="Handa Y."/>
            <person name="Herr J.R."/>
            <person name="Hijri M."/>
            <person name="Koul R."/>
            <person name="Kawaguchi M."/>
            <person name="Krajinski F."/>
            <person name="Lammers P.J."/>
            <person name="Masclaux F.G."/>
            <person name="Murat C."/>
            <person name="Morin E."/>
            <person name="Ndikumana S."/>
            <person name="Pagni M."/>
            <person name="Petitpierre D."/>
            <person name="Requena N."/>
            <person name="Rosikiewicz P."/>
            <person name="Riley R."/>
            <person name="Saito K."/>
            <person name="San Clemente H."/>
            <person name="Shapiro H."/>
            <person name="van Tuinen D."/>
            <person name="Becard G."/>
            <person name="Bonfante P."/>
            <person name="Paszkowski U."/>
            <person name="Shachar-Hill Y.Y."/>
            <person name="Tuskan G.A."/>
            <person name="Young P.W."/>
            <person name="Sanders I.R."/>
            <person name="Henrissat B."/>
            <person name="Rensing S.A."/>
            <person name="Grigoriev I.V."/>
            <person name="Corradi N."/>
            <person name="Roux C."/>
            <person name="Martin F."/>
        </authorList>
    </citation>
    <scope>NUCLEOTIDE SEQUENCE [LARGE SCALE GENOMIC DNA]</scope>
    <source>
        <strain evidence="13 14">DAOM 197198</strain>
    </source>
</reference>
<dbReference type="Proteomes" id="UP000018888">
    <property type="component" value="Unassembled WGS sequence"/>
</dbReference>
<evidence type="ECO:0000256" key="10">
    <source>
        <dbReference type="SAM" id="Phobius"/>
    </source>
</evidence>
<comment type="caution">
    <text evidence="13">The sequence shown here is derived from an EMBL/GenBank/DDBJ whole genome shotgun (WGS) entry which is preliminary data.</text>
</comment>
<keyword evidence="2 8" id="KW-0696">RNA-directed RNA polymerase</keyword>
<gene>
    <name evidence="13" type="ORF">GLOIN_2v1772294</name>
</gene>
<evidence type="ECO:0000313" key="13">
    <source>
        <dbReference type="EMBL" id="POG73635.1"/>
    </source>
</evidence>
<dbReference type="GO" id="GO:0003723">
    <property type="term" value="F:RNA binding"/>
    <property type="evidence" value="ECO:0007669"/>
    <property type="project" value="UniProtKB-KW"/>
</dbReference>
<feature type="region of interest" description="Disordered" evidence="9">
    <location>
        <begin position="1"/>
        <end position="36"/>
    </location>
</feature>
<dbReference type="VEuPathDB" id="FungiDB:RhiirFUN_022323"/>
<feature type="transmembrane region" description="Helical" evidence="10">
    <location>
        <begin position="964"/>
        <end position="987"/>
    </location>
</feature>
<evidence type="ECO:0000256" key="3">
    <source>
        <dbReference type="ARBA" id="ARBA00022679"/>
    </source>
</evidence>
<dbReference type="VEuPathDB" id="FungiDB:RhiirFUN_022320"/>
<dbReference type="Pfam" id="PF05183">
    <property type="entry name" value="RdRP"/>
    <property type="match status" value="4"/>
</dbReference>
<evidence type="ECO:0000256" key="1">
    <source>
        <dbReference type="ARBA" id="ARBA00005762"/>
    </source>
</evidence>
<keyword evidence="6" id="KW-0943">RNA-mediated gene silencing</keyword>
<evidence type="ECO:0000256" key="8">
    <source>
        <dbReference type="RuleBase" id="RU363098"/>
    </source>
</evidence>
<reference evidence="13 14" key="2">
    <citation type="journal article" date="2018" name="New Phytol.">
        <title>High intraspecific genome diversity in the model arbuscular mycorrhizal symbiont Rhizophagus irregularis.</title>
        <authorList>
            <person name="Chen E.C.H."/>
            <person name="Morin E."/>
            <person name="Beaudet D."/>
            <person name="Noel J."/>
            <person name="Yildirir G."/>
            <person name="Ndikumana S."/>
            <person name="Charron P."/>
            <person name="St-Onge C."/>
            <person name="Giorgi J."/>
            <person name="Kruger M."/>
            <person name="Marton T."/>
            <person name="Ropars J."/>
            <person name="Grigoriev I.V."/>
            <person name="Hainaut M."/>
            <person name="Henrissat B."/>
            <person name="Roux C."/>
            <person name="Martin F."/>
            <person name="Corradi N."/>
        </authorList>
    </citation>
    <scope>NUCLEOTIDE SEQUENCE [LARGE SCALE GENOMIC DNA]</scope>
    <source>
        <strain evidence="13 14">DAOM 197198</strain>
    </source>
</reference>
<evidence type="ECO:0000313" key="14">
    <source>
        <dbReference type="Proteomes" id="UP000018888"/>
    </source>
</evidence>
<organism evidence="13 14">
    <name type="scientific">Rhizophagus irregularis (strain DAOM 181602 / DAOM 197198 / MUCL 43194)</name>
    <name type="common">Arbuscular mycorrhizal fungus</name>
    <name type="synonym">Glomus intraradices</name>
    <dbReference type="NCBI Taxonomy" id="747089"/>
    <lineage>
        <taxon>Eukaryota</taxon>
        <taxon>Fungi</taxon>
        <taxon>Fungi incertae sedis</taxon>
        <taxon>Mucoromycota</taxon>
        <taxon>Glomeromycotina</taxon>
        <taxon>Glomeromycetes</taxon>
        <taxon>Glomerales</taxon>
        <taxon>Glomeraceae</taxon>
        <taxon>Rhizophagus</taxon>
    </lineage>
</organism>
<feature type="compositionally biased region" description="Pro residues" evidence="9">
    <location>
        <begin position="27"/>
        <end position="36"/>
    </location>
</feature>
<name>A0A2P4Q7M3_RHIID</name>
<comment type="catalytic activity">
    <reaction evidence="7 8">
        <text>RNA(n) + a ribonucleoside 5'-triphosphate = RNA(n+1) + diphosphate</text>
        <dbReference type="Rhea" id="RHEA:21248"/>
        <dbReference type="Rhea" id="RHEA-COMP:14527"/>
        <dbReference type="Rhea" id="RHEA-COMP:17342"/>
        <dbReference type="ChEBI" id="CHEBI:33019"/>
        <dbReference type="ChEBI" id="CHEBI:61557"/>
        <dbReference type="ChEBI" id="CHEBI:140395"/>
        <dbReference type="EC" id="2.7.7.48"/>
    </reaction>
</comment>
<dbReference type="VEuPathDB" id="FungiDB:RhiirFUN_022321"/>
<dbReference type="Pfam" id="PF26253">
    <property type="entry name" value="RdRP_head"/>
    <property type="match status" value="1"/>
</dbReference>
<keyword evidence="10" id="KW-0472">Membrane</keyword>
<dbReference type="InterPro" id="IPR058752">
    <property type="entry name" value="RDRP_C_head"/>
</dbReference>
<sequence length="990" mass="113173">MGKKAKAGSYKKPNSYNGRKKIIKPPQINPQPPQIKPPREWKNFAELKFRVSDIQTNATSTNIMDAFTTYGNVYRVEIETKETYVSPECSNGTAYIIFNSDTFTDYSFPAESLELGDYLLSGVFVSEAKFTQSVKFSINHRKQKIIVEFGHKVRTFKLEIDFKDIIDDIYSELDASQQRSRSSITIENKYPAKYWVLDKYQKSNKFNWCIVMILLKVTEDGKKMPRFHKNNEEPGKWLVFRITFDLDQVGKNSIEVTDLRKHFVNRSLLNFEVNYMVECNISFNYLNEYNLCEEFFSLLSQQPTVELEDLKYKIDNKPKYISYYCGMVRKVGVTPTTCYILTPTMETSNRSKVGSSSSNSDTSNDALYNGVYRALRDGITIGDRHYEFLALSASRLRDHSCWKSLSLTKKIAYELYLKTIPSAFQIKMAGYKGVLFQLINVKNNQVQVRPSQHNVLEVIRDLRVRKLDKMLESEHTVLGALQRNVDEYGISTSLADLVKAEFLRNNDRVLNVTETLHKCQIYCCISDPCNPSSKKVITGRCIVLRNPCFHPGDICIVTALTCKALSHLVDVAEPPEFSLTTSMDMVAGGLGLYQDRWSELFGKCWATSIVREDFRTIKNKSNSRNGPGIPVRKLASLIGKITATTDAMFPARLHSRALLRDKNIGLKKQGWNAIIELSPESIAQLEWWTKNLPLWNGRSLIPEEPKIFPAVGYRDIPSECSGGDLDGDDFTIQQLEWWIKNLPSWNGRSLIQEEPKTVIHTDASNTGWGNSVLHSRVQGAGRDDITGSLKDRREFELSDSKTKNAKADSSEVGALRGANKRNRCETSENKVQCICLAQLRSDAVDSPKTGTPPEFPPVLRVKEPQTNLNVENFDQRLYADAYEEFLYGARKLKREYDANIRGLMNQFGIITEIEVTSGYIVNTITKVDKKEPRDVKKSVMEALIPIKRHYRKLFEEEFLSKDLVLFYLGFVVEWSLKLMLGIMYHIILRN</sequence>
<evidence type="ECO:0000256" key="2">
    <source>
        <dbReference type="ARBA" id="ARBA00022484"/>
    </source>
</evidence>
<keyword evidence="10" id="KW-1133">Transmembrane helix</keyword>
<keyword evidence="5 8" id="KW-0694">RNA-binding</keyword>
<evidence type="ECO:0000259" key="12">
    <source>
        <dbReference type="Pfam" id="PF26253"/>
    </source>
</evidence>
<feature type="domain" description="RDRP core" evidence="11">
    <location>
        <begin position="358"/>
        <end position="402"/>
    </location>
</feature>
<dbReference type="EMBL" id="AUPC02000081">
    <property type="protein sequence ID" value="POG73635.1"/>
    <property type="molecule type" value="Genomic_DNA"/>
</dbReference>
<evidence type="ECO:0000256" key="4">
    <source>
        <dbReference type="ARBA" id="ARBA00022695"/>
    </source>
</evidence>
<keyword evidence="14" id="KW-1185">Reference proteome</keyword>
<dbReference type="InterPro" id="IPR007855">
    <property type="entry name" value="RDRP"/>
</dbReference>
<dbReference type="AlphaFoldDB" id="A0A2P4Q7M3"/>
<dbReference type="GO" id="GO:0031380">
    <property type="term" value="C:nuclear RNA-directed RNA polymerase complex"/>
    <property type="evidence" value="ECO:0007669"/>
    <property type="project" value="TreeGrafter"/>
</dbReference>
<feature type="domain" description="RDRP core" evidence="11">
    <location>
        <begin position="707"/>
        <end position="862"/>
    </location>
</feature>
<evidence type="ECO:0000259" key="11">
    <source>
        <dbReference type="Pfam" id="PF05183"/>
    </source>
</evidence>
<feature type="domain" description="RDRP core" evidence="11">
    <location>
        <begin position="404"/>
        <end position="455"/>
    </location>
</feature>
<evidence type="ECO:0000256" key="6">
    <source>
        <dbReference type="ARBA" id="ARBA00023158"/>
    </source>
</evidence>
<evidence type="ECO:0000256" key="9">
    <source>
        <dbReference type="SAM" id="MobiDB-lite"/>
    </source>
</evidence>
<feature type="domain" description="RDRP C-terminal head" evidence="12">
    <location>
        <begin position="873"/>
        <end position="957"/>
    </location>
</feature>
<evidence type="ECO:0000256" key="5">
    <source>
        <dbReference type="ARBA" id="ARBA00022884"/>
    </source>
</evidence>
<protein>
    <recommendedName>
        <fullName evidence="8">RNA-dependent RNA polymerase</fullName>
        <ecNumber evidence="8">2.7.7.48</ecNumber>
    </recommendedName>
</protein>
<proteinExistence type="inferred from homology"/>
<dbReference type="VEuPathDB" id="FungiDB:RhiirFUN_022319"/>
<accession>A0A2P4Q7M3</accession>
<keyword evidence="3 8" id="KW-0808">Transferase</keyword>
<feature type="domain" description="RDRP core" evidence="11">
    <location>
        <begin position="512"/>
        <end position="571"/>
    </location>
</feature>
<dbReference type="InterPro" id="IPR057596">
    <property type="entry name" value="RDRP_core"/>
</dbReference>